<dbReference type="Gene3D" id="1.20.1250.20">
    <property type="entry name" value="MFS general substrate transporter like domains"/>
    <property type="match status" value="1"/>
</dbReference>
<evidence type="ECO:0000256" key="4">
    <source>
        <dbReference type="ARBA" id="ARBA00022692"/>
    </source>
</evidence>
<keyword evidence="4 7" id="KW-0812">Transmembrane</keyword>
<dbReference type="GO" id="GO:0005886">
    <property type="term" value="C:plasma membrane"/>
    <property type="evidence" value="ECO:0007669"/>
    <property type="project" value="UniProtKB-SubCell"/>
</dbReference>
<feature type="transmembrane region" description="Helical" evidence="7">
    <location>
        <begin position="231"/>
        <end position="249"/>
    </location>
</feature>
<feature type="domain" description="Major facilitator superfamily (MFS) profile" evidence="8">
    <location>
        <begin position="16"/>
        <end position="406"/>
    </location>
</feature>
<evidence type="ECO:0000256" key="6">
    <source>
        <dbReference type="ARBA" id="ARBA00023136"/>
    </source>
</evidence>
<dbReference type="PROSITE" id="PS50850">
    <property type="entry name" value="MFS"/>
    <property type="match status" value="1"/>
</dbReference>
<sequence length="526" mass="54195">MTLRALDGFAPLRGRAFRTLWLAQFASNIGGWMQTVGAQWLMLSLSGSAAYLAFVQSAASLPVLLFAIPAGVAGDLFDRRRLLLVCEAAMALASLALAGLAVAGLVTPWILLALLFAIGAGQAWSAPTWQSLQPELVPAEQRPQAIALGSVNQNLARAIGPAIGGVLIAVSAPSTTFFVNAASFLVVIVAVARWRERTRDLAATTLPREHALAATRSSGRYVAHSPLLKAILLRAGVFVFFASAVWALLPSVATRELGLGSGGYGLLLGCVGIGAVAGAVALPAVRAALRPERVLALGTVLVAGAAAVLAAVPVVAVACVALVVAGTGWILSLATLNSTFQASLPGWVKARGLAFYLVVFQGGNAIGSAVIGLLAARFGVTGTLGAAAALLALSPLIARLAPIPDITPDELRPAGDVPASHALATDVGGPVMVTLEWRARPGEAGALAATIAAGEPARRRTGATAWSSWADAEDPDRIVEQFVVTSALEHQRQHERMTVRDRARIADAAALAVGPPVTTHWTHAQP</sequence>
<comment type="subcellular location">
    <subcellularLocation>
        <location evidence="1">Cell membrane</location>
        <topology evidence="1">Multi-pass membrane protein</topology>
    </subcellularLocation>
</comment>
<dbReference type="InterPro" id="IPR036259">
    <property type="entry name" value="MFS_trans_sf"/>
</dbReference>
<dbReference type="PANTHER" id="PTHR23513:SF11">
    <property type="entry name" value="STAPHYLOFERRIN A TRANSPORTER"/>
    <property type="match status" value="1"/>
</dbReference>
<evidence type="ECO:0000256" key="2">
    <source>
        <dbReference type="ARBA" id="ARBA00022448"/>
    </source>
</evidence>
<proteinExistence type="predicted"/>
<dbReference type="RefSeq" id="WP_270025855.1">
    <property type="nucleotide sequence ID" value="NZ_JAPDDP010000023.1"/>
</dbReference>
<evidence type="ECO:0000256" key="5">
    <source>
        <dbReference type="ARBA" id="ARBA00022989"/>
    </source>
</evidence>
<keyword evidence="2" id="KW-0813">Transport</keyword>
<feature type="transmembrane region" description="Helical" evidence="7">
    <location>
        <begin position="20"/>
        <end position="43"/>
    </location>
</feature>
<feature type="transmembrane region" description="Helical" evidence="7">
    <location>
        <begin position="355"/>
        <end position="376"/>
    </location>
</feature>
<feature type="transmembrane region" description="Helical" evidence="7">
    <location>
        <begin position="294"/>
        <end position="323"/>
    </location>
</feature>
<protein>
    <submittedName>
        <fullName evidence="9">MFS transporter</fullName>
    </submittedName>
</protein>
<dbReference type="Proteomes" id="UP001147653">
    <property type="component" value="Unassembled WGS sequence"/>
</dbReference>
<evidence type="ECO:0000313" key="9">
    <source>
        <dbReference type="EMBL" id="MDA0181537.1"/>
    </source>
</evidence>
<keyword evidence="5 7" id="KW-1133">Transmembrane helix</keyword>
<keyword evidence="6 7" id="KW-0472">Membrane</keyword>
<keyword evidence="10" id="KW-1185">Reference proteome</keyword>
<reference evidence="9" key="1">
    <citation type="submission" date="2022-10" db="EMBL/GenBank/DDBJ databases">
        <title>The WGS of Solirubrobacter phytolaccae KCTC 29190.</title>
        <authorList>
            <person name="Jiang Z."/>
        </authorList>
    </citation>
    <scope>NUCLEOTIDE SEQUENCE</scope>
    <source>
        <strain evidence="9">KCTC 29190</strain>
    </source>
</reference>
<name>A0A9X3NB49_9ACTN</name>
<evidence type="ECO:0000256" key="7">
    <source>
        <dbReference type="SAM" id="Phobius"/>
    </source>
</evidence>
<feature type="transmembrane region" description="Helical" evidence="7">
    <location>
        <begin position="89"/>
        <end position="118"/>
    </location>
</feature>
<dbReference type="SUPFAM" id="SSF103473">
    <property type="entry name" value="MFS general substrate transporter"/>
    <property type="match status" value="1"/>
</dbReference>
<dbReference type="GO" id="GO:0022857">
    <property type="term" value="F:transmembrane transporter activity"/>
    <property type="evidence" value="ECO:0007669"/>
    <property type="project" value="InterPro"/>
</dbReference>
<feature type="transmembrane region" description="Helical" evidence="7">
    <location>
        <begin position="162"/>
        <end position="191"/>
    </location>
</feature>
<evidence type="ECO:0000256" key="3">
    <source>
        <dbReference type="ARBA" id="ARBA00022475"/>
    </source>
</evidence>
<accession>A0A9X3NB49</accession>
<dbReference type="CDD" id="cd06173">
    <property type="entry name" value="MFS_MefA_like"/>
    <property type="match status" value="1"/>
</dbReference>
<comment type="caution">
    <text evidence="9">The sequence shown here is derived from an EMBL/GenBank/DDBJ whole genome shotgun (WGS) entry which is preliminary data.</text>
</comment>
<evidence type="ECO:0000256" key="1">
    <source>
        <dbReference type="ARBA" id="ARBA00004651"/>
    </source>
</evidence>
<keyword evidence="3" id="KW-1003">Cell membrane</keyword>
<feature type="transmembrane region" description="Helical" evidence="7">
    <location>
        <begin position="261"/>
        <end position="282"/>
    </location>
</feature>
<gene>
    <name evidence="9" type="ORF">OJ997_14625</name>
</gene>
<organism evidence="9 10">
    <name type="scientific">Solirubrobacter phytolaccae</name>
    <dbReference type="NCBI Taxonomy" id="1404360"/>
    <lineage>
        <taxon>Bacteria</taxon>
        <taxon>Bacillati</taxon>
        <taxon>Actinomycetota</taxon>
        <taxon>Thermoleophilia</taxon>
        <taxon>Solirubrobacterales</taxon>
        <taxon>Solirubrobacteraceae</taxon>
        <taxon>Solirubrobacter</taxon>
    </lineage>
</organism>
<feature type="transmembrane region" description="Helical" evidence="7">
    <location>
        <begin position="49"/>
        <end position="77"/>
    </location>
</feature>
<dbReference type="InterPro" id="IPR020846">
    <property type="entry name" value="MFS_dom"/>
</dbReference>
<evidence type="ECO:0000259" key="8">
    <source>
        <dbReference type="PROSITE" id="PS50850"/>
    </source>
</evidence>
<dbReference type="PANTHER" id="PTHR23513">
    <property type="entry name" value="INTEGRAL MEMBRANE EFFLUX PROTEIN-RELATED"/>
    <property type="match status" value="1"/>
</dbReference>
<dbReference type="Pfam" id="PF05977">
    <property type="entry name" value="MFS_3"/>
    <property type="match status" value="1"/>
</dbReference>
<dbReference type="InterPro" id="IPR010290">
    <property type="entry name" value="TM_effector"/>
</dbReference>
<dbReference type="EMBL" id="JAPDDP010000023">
    <property type="protein sequence ID" value="MDA0181537.1"/>
    <property type="molecule type" value="Genomic_DNA"/>
</dbReference>
<feature type="transmembrane region" description="Helical" evidence="7">
    <location>
        <begin position="329"/>
        <end position="348"/>
    </location>
</feature>
<evidence type="ECO:0000313" key="10">
    <source>
        <dbReference type="Proteomes" id="UP001147653"/>
    </source>
</evidence>
<dbReference type="AlphaFoldDB" id="A0A9X3NB49"/>